<keyword evidence="2" id="KW-1185">Reference proteome</keyword>
<gene>
    <name evidence="1" type="ORF">RJ641_020178</name>
</gene>
<name>A0AAN8YVZ1_9MAGN</name>
<dbReference type="AlphaFoldDB" id="A0AAN8YVZ1"/>
<organism evidence="1 2">
    <name type="scientific">Dillenia turbinata</name>
    <dbReference type="NCBI Taxonomy" id="194707"/>
    <lineage>
        <taxon>Eukaryota</taxon>
        <taxon>Viridiplantae</taxon>
        <taxon>Streptophyta</taxon>
        <taxon>Embryophyta</taxon>
        <taxon>Tracheophyta</taxon>
        <taxon>Spermatophyta</taxon>
        <taxon>Magnoliopsida</taxon>
        <taxon>eudicotyledons</taxon>
        <taxon>Gunneridae</taxon>
        <taxon>Pentapetalae</taxon>
        <taxon>Dilleniales</taxon>
        <taxon>Dilleniaceae</taxon>
        <taxon>Dillenia</taxon>
    </lineage>
</organism>
<reference evidence="1 2" key="1">
    <citation type="submission" date="2023-12" db="EMBL/GenBank/DDBJ databases">
        <title>A high-quality genome assembly for Dillenia turbinata (Dilleniales).</title>
        <authorList>
            <person name="Chanderbali A."/>
        </authorList>
    </citation>
    <scope>NUCLEOTIDE SEQUENCE [LARGE SCALE GENOMIC DNA]</scope>
    <source>
        <strain evidence="1">LSX21</strain>
        <tissue evidence="1">Leaf</tissue>
    </source>
</reference>
<accession>A0AAN8YVZ1</accession>
<protein>
    <submittedName>
        <fullName evidence="1">Uncharacterized protein</fullName>
    </submittedName>
</protein>
<dbReference type="EMBL" id="JBAMMX010000025">
    <property type="protein sequence ID" value="KAK6915061.1"/>
    <property type="molecule type" value="Genomic_DNA"/>
</dbReference>
<dbReference type="Proteomes" id="UP001370490">
    <property type="component" value="Unassembled WGS sequence"/>
</dbReference>
<comment type="caution">
    <text evidence="1">The sequence shown here is derived from an EMBL/GenBank/DDBJ whole genome shotgun (WGS) entry which is preliminary data.</text>
</comment>
<evidence type="ECO:0000313" key="2">
    <source>
        <dbReference type="Proteomes" id="UP001370490"/>
    </source>
</evidence>
<sequence>MWKIIDSLLRDSEACTLKLLRTHGRVRLLLSYTLGTPFWRSEMLHQPYCLSAIHSKVAVPPGQWIPAGGSMIVESDKQTVVVRKHYIGMVTMLDRLAHMAEHDAGDDGMDGQDRVFDVEKKMSVPVSSIVGHCLVPPSSDIVLENSAGGLLTPVPGKLNFANFLFFTLCILILII</sequence>
<evidence type="ECO:0000313" key="1">
    <source>
        <dbReference type="EMBL" id="KAK6915061.1"/>
    </source>
</evidence>
<proteinExistence type="predicted"/>